<gene>
    <name evidence="2" type="ORF">NMOB1V02_LOCUS5805</name>
</gene>
<protein>
    <submittedName>
        <fullName evidence="2">Uncharacterized protein</fullName>
    </submittedName>
</protein>
<dbReference type="EMBL" id="CAJPEX010001110">
    <property type="protein sequence ID" value="CAG0918244.1"/>
    <property type="molecule type" value="Genomic_DNA"/>
</dbReference>
<feature type="compositionally biased region" description="Low complexity" evidence="1">
    <location>
        <begin position="285"/>
        <end position="297"/>
    </location>
</feature>
<feature type="compositionally biased region" description="Basic residues" evidence="1">
    <location>
        <begin position="310"/>
        <end position="328"/>
    </location>
</feature>
<feature type="compositionally biased region" description="Basic residues" evidence="1">
    <location>
        <begin position="359"/>
        <end position="372"/>
    </location>
</feature>
<sequence length="392" mass="44041">MTELTPERRLMISDALQVCFRRCFPGWRGFGQKDNITPGGTLSFSIKKKMSDRTIVGSGFMDDDEEDEATQKQETEEKEEGKSSDDKEVFPVEKSVSPPLPPPVAFSENKGTGNRTEIRKPAAQDGVTDLLRDELLMNESMKPKIEAKDEVKKMQLDRKKKAAEFLAKLMKKPDSLPMSNVHPGQARIAQESVADSDSSSSSNANLRNPETLAQVKDLPIFETTTMSEPEISKSADQFSVQNENQENKENQLSAKPGGNSHDDLKQEPKSQDLPSNCVIEEVKVHSSSSESGEIRNPSSDEERDAARDSKSKKKKKKKTKKSKKRKKRSERDEDEEEEEEASRRERKRLKHDKSSSGGKKQKHRTRHRHRSKSGTSDEDADENWVPSAAGPS</sequence>
<dbReference type="Proteomes" id="UP000678499">
    <property type="component" value="Unassembled WGS sequence"/>
</dbReference>
<evidence type="ECO:0000256" key="1">
    <source>
        <dbReference type="SAM" id="MobiDB-lite"/>
    </source>
</evidence>
<keyword evidence="3" id="KW-1185">Reference proteome</keyword>
<feature type="region of interest" description="Disordered" evidence="1">
    <location>
        <begin position="170"/>
        <end position="392"/>
    </location>
</feature>
<feature type="compositionally biased region" description="Basic and acidic residues" evidence="1">
    <location>
        <begin position="298"/>
        <end position="309"/>
    </location>
</feature>
<reference evidence="2" key="1">
    <citation type="submission" date="2020-11" db="EMBL/GenBank/DDBJ databases">
        <authorList>
            <person name="Tran Van P."/>
        </authorList>
    </citation>
    <scope>NUCLEOTIDE SEQUENCE</scope>
</reference>
<accession>A0A7R9BQ32</accession>
<feature type="compositionally biased region" description="Low complexity" evidence="1">
    <location>
        <begin position="195"/>
        <end position="205"/>
    </location>
</feature>
<name>A0A7R9BQ32_9CRUS</name>
<feature type="compositionally biased region" description="Basic and acidic residues" evidence="1">
    <location>
        <begin position="69"/>
        <end position="91"/>
    </location>
</feature>
<dbReference type="OrthoDB" id="5836667at2759"/>
<evidence type="ECO:0000313" key="3">
    <source>
        <dbReference type="Proteomes" id="UP000678499"/>
    </source>
</evidence>
<dbReference type="AlphaFoldDB" id="A0A7R9BQ32"/>
<proteinExistence type="predicted"/>
<evidence type="ECO:0000313" key="2">
    <source>
        <dbReference type="EMBL" id="CAD7278092.1"/>
    </source>
</evidence>
<dbReference type="EMBL" id="OA883147">
    <property type="protein sequence ID" value="CAD7278092.1"/>
    <property type="molecule type" value="Genomic_DNA"/>
</dbReference>
<organism evidence="2">
    <name type="scientific">Notodromas monacha</name>
    <dbReference type="NCBI Taxonomy" id="399045"/>
    <lineage>
        <taxon>Eukaryota</taxon>
        <taxon>Metazoa</taxon>
        <taxon>Ecdysozoa</taxon>
        <taxon>Arthropoda</taxon>
        <taxon>Crustacea</taxon>
        <taxon>Oligostraca</taxon>
        <taxon>Ostracoda</taxon>
        <taxon>Podocopa</taxon>
        <taxon>Podocopida</taxon>
        <taxon>Cypridocopina</taxon>
        <taxon>Cypridoidea</taxon>
        <taxon>Cyprididae</taxon>
        <taxon>Notodromas</taxon>
    </lineage>
</organism>
<feature type="region of interest" description="Disordered" evidence="1">
    <location>
        <begin position="56"/>
        <end position="128"/>
    </location>
</feature>
<feature type="compositionally biased region" description="Basic and acidic residues" evidence="1">
    <location>
        <begin position="260"/>
        <end position="270"/>
    </location>
</feature>